<dbReference type="SUPFAM" id="SSF53187">
    <property type="entry name" value="Zn-dependent exopeptidases"/>
    <property type="match status" value="1"/>
</dbReference>
<dbReference type="NCBIfam" id="TIGR01891">
    <property type="entry name" value="amidohydrolases"/>
    <property type="match status" value="1"/>
</dbReference>
<keyword evidence="3" id="KW-1185">Reference proteome</keyword>
<dbReference type="Pfam" id="PF01546">
    <property type="entry name" value="Peptidase_M20"/>
    <property type="match status" value="1"/>
</dbReference>
<sequence length="429" mass="44446">MNGGISVAERDAVGLRRLFHAHPETAFTELWTSVAIAAELRRLGYRVRTGADAIDLSDVPALPGPRELARAADRARAWGADDDGLRAVRDGHTAVVAELDGGAPGPVTAVRIDIDALPLAESADPGHAPAREGFASRDPEAMHACGHDGHIAVGLELARRLAKGGFPGRIRLLFQPAEEGGRGARAMLGAGAVAAVDRLYALHLGVGLPVGEVAAGTCGFFANAKLRAVFTGRQAHAAHAPEEGRNALLAAAQAVLGLHALPRFAAADTRVNVGMLRAGTAPNIVAADAELRLELRATAGHVCDELERRARAVLDAAGAAHEVGVRTERIGAATTADCDPAAVRAIAAAARALPAVTRVHHAHRFGASDDATFLMRAVQEQGGQATYLVVGASSPAPHHSPAFDIDEACLGIAADVLERAIRTPEKEVP</sequence>
<dbReference type="SUPFAM" id="SSF55031">
    <property type="entry name" value="Bacterial exopeptidase dimerisation domain"/>
    <property type="match status" value="1"/>
</dbReference>
<evidence type="ECO:0000313" key="2">
    <source>
        <dbReference type="EMBL" id="GAA4145815.1"/>
    </source>
</evidence>
<protein>
    <submittedName>
        <fullName evidence="2">p-aminobenzoyl-glutamate hydrolase subunit AbgA</fullName>
    </submittedName>
</protein>
<dbReference type="EMBL" id="BAABDO010000058">
    <property type="protein sequence ID" value="GAA4145815.1"/>
    <property type="molecule type" value="Genomic_DNA"/>
</dbReference>
<comment type="caution">
    <text evidence="2">The sequence shown here is derived from an EMBL/GenBank/DDBJ whole genome shotgun (WGS) entry which is preliminary data.</text>
</comment>
<proteinExistence type="predicted"/>
<dbReference type="PIRSF" id="PIRSF005962">
    <property type="entry name" value="Pept_M20D_amidohydro"/>
    <property type="match status" value="1"/>
</dbReference>
<dbReference type="Pfam" id="PF07687">
    <property type="entry name" value="M20_dimer"/>
    <property type="match status" value="1"/>
</dbReference>
<evidence type="ECO:0000313" key="3">
    <source>
        <dbReference type="Proteomes" id="UP001500266"/>
    </source>
</evidence>
<dbReference type="GO" id="GO:0016787">
    <property type="term" value="F:hydrolase activity"/>
    <property type="evidence" value="ECO:0007669"/>
    <property type="project" value="UniProtKB-KW"/>
</dbReference>
<name>A0ABP7Z232_9ACTN</name>
<dbReference type="PANTHER" id="PTHR30575:SF3">
    <property type="entry name" value="PEPTIDASE M20 DIMERISATION DOMAIN-CONTAINING PROTEIN"/>
    <property type="match status" value="1"/>
</dbReference>
<dbReference type="InterPro" id="IPR017439">
    <property type="entry name" value="Amidohydrolase"/>
</dbReference>
<dbReference type="Proteomes" id="UP001500266">
    <property type="component" value="Unassembled WGS sequence"/>
</dbReference>
<keyword evidence="2" id="KW-0378">Hydrolase</keyword>
<reference evidence="3" key="1">
    <citation type="journal article" date="2019" name="Int. J. Syst. Evol. Microbiol.">
        <title>The Global Catalogue of Microorganisms (GCM) 10K type strain sequencing project: providing services to taxonomists for standard genome sequencing and annotation.</title>
        <authorList>
            <consortium name="The Broad Institute Genomics Platform"/>
            <consortium name="The Broad Institute Genome Sequencing Center for Infectious Disease"/>
            <person name="Wu L."/>
            <person name="Ma J."/>
        </authorList>
    </citation>
    <scope>NUCLEOTIDE SEQUENCE [LARGE SCALE GENOMIC DNA]</scope>
    <source>
        <strain evidence="3">JCM 17316</strain>
    </source>
</reference>
<dbReference type="InterPro" id="IPR052030">
    <property type="entry name" value="Peptidase_M20/M20A_hydrolases"/>
</dbReference>
<feature type="domain" description="Peptidase M20 dimerisation" evidence="1">
    <location>
        <begin position="224"/>
        <end position="319"/>
    </location>
</feature>
<dbReference type="PANTHER" id="PTHR30575">
    <property type="entry name" value="PEPTIDASE M20"/>
    <property type="match status" value="1"/>
</dbReference>
<dbReference type="RefSeq" id="WP_345022771.1">
    <property type="nucleotide sequence ID" value="NZ_BAABDO010000058.1"/>
</dbReference>
<organism evidence="2 3">
    <name type="scientific">Actinomadura keratinilytica</name>
    <dbReference type="NCBI Taxonomy" id="547461"/>
    <lineage>
        <taxon>Bacteria</taxon>
        <taxon>Bacillati</taxon>
        <taxon>Actinomycetota</taxon>
        <taxon>Actinomycetes</taxon>
        <taxon>Streptosporangiales</taxon>
        <taxon>Thermomonosporaceae</taxon>
        <taxon>Actinomadura</taxon>
    </lineage>
</organism>
<evidence type="ECO:0000259" key="1">
    <source>
        <dbReference type="Pfam" id="PF07687"/>
    </source>
</evidence>
<dbReference type="Gene3D" id="3.40.630.10">
    <property type="entry name" value="Zn peptidases"/>
    <property type="match status" value="2"/>
</dbReference>
<gene>
    <name evidence="2" type="primary">abgA</name>
    <name evidence="2" type="ORF">GCM10022416_37860</name>
</gene>
<accession>A0ABP7Z232</accession>
<dbReference type="InterPro" id="IPR011650">
    <property type="entry name" value="Peptidase_M20_dimer"/>
</dbReference>
<dbReference type="InterPro" id="IPR036264">
    <property type="entry name" value="Bact_exopeptidase_dim_dom"/>
</dbReference>
<dbReference type="InterPro" id="IPR002933">
    <property type="entry name" value="Peptidase_M20"/>
</dbReference>